<organism evidence="4 5">
    <name type="scientific">Albidovulum sediminicola</name>
    <dbReference type="NCBI Taxonomy" id="2984331"/>
    <lineage>
        <taxon>Bacteria</taxon>
        <taxon>Pseudomonadati</taxon>
        <taxon>Pseudomonadota</taxon>
        <taxon>Alphaproteobacteria</taxon>
        <taxon>Rhodobacterales</taxon>
        <taxon>Paracoccaceae</taxon>
        <taxon>Albidovulum</taxon>
    </lineage>
</organism>
<keyword evidence="5" id="KW-1185">Reference proteome</keyword>
<dbReference type="PROSITE" id="PS50975">
    <property type="entry name" value="ATP_GRASP"/>
    <property type="match status" value="1"/>
</dbReference>
<dbReference type="SMART" id="SM00881">
    <property type="entry name" value="CoA_binding"/>
    <property type="match status" value="1"/>
</dbReference>
<proteinExistence type="predicted"/>
<evidence type="ECO:0000313" key="5">
    <source>
        <dbReference type="Proteomes" id="UP001652503"/>
    </source>
</evidence>
<accession>A0ABT2Z6K5</accession>
<dbReference type="Gene3D" id="3.30.470.20">
    <property type="entry name" value="ATP-grasp fold, B domain"/>
    <property type="match status" value="1"/>
</dbReference>
<dbReference type="Proteomes" id="UP001652503">
    <property type="component" value="Unassembled WGS sequence"/>
</dbReference>
<comment type="caution">
    <text evidence="4">The sequence shown here is derived from an EMBL/GenBank/DDBJ whole genome shotgun (WGS) entry which is preliminary data.</text>
</comment>
<dbReference type="Pfam" id="PF13607">
    <property type="entry name" value="Succ_CoA_lig"/>
    <property type="match status" value="1"/>
</dbReference>
<dbReference type="Gene3D" id="3.40.50.720">
    <property type="entry name" value="NAD(P)-binding Rossmann-like Domain"/>
    <property type="match status" value="1"/>
</dbReference>
<evidence type="ECO:0000259" key="3">
    <source>
        <dbReference type="PROSITE" id="PS50975"/>
    </source>
</evidence>
<dbReference type="InterPro" id="IPR032875">
    <property type="entry name" value="Succ_CoA_lig_flav_dom"/>
</dbReference>
<dbReference type="EMBL" id="JAOWLA010000027">
    <property type="protein sequence ID" value="MCV2866775.1"/>
    <property type="molecule type" value="Genomic_DNA"/>
</dbReference>
<dbReference type="SUPFAM" id="SSF52210">
    <property type="entry name" value="Succinyl-CoA synthetase domains"/>
    <property type="match status" value="2"/>
</dbReference>
<dbReference type="InterPro" id="IPR016102">
    <property type="entry name" value="Succinyl-CoA_synth-like"/>
</dbReference>
<keyword evidence="2" id="KW-0067">ATP-binding</keyword>
<dbReference type="InterPro" id="IPR013815">
    <property type="entry name" value="ATP_grasp_subdomain_1"/>
</dbReference>
<dbReference type="GO" id="GO:0016874">
    <property type="term" value="F:ligase activity"/>
    <property type="evidence" value="ECO:0007669"/>
    <property type="project" value="UniProtKB-KW"/>
</dbReference>
<gene>
    <name evidence="4" type="ORF">OE647_18855</name>
</gene>
<dbReference type="Pfam" id="PF13380">
    <property type="entry name" value="CoA_binding_2"/>
    <property type="match status" value="1"/>
</dbReference>
<dbReference type="InterPro" id="IPR036291">
    <property type="entry name" value="NAD(P)-bd_dom_sf"/>
</dbReference>
<evidence type="ECO:0000313" key="4">
    <source>
        <dbReference type="EMBL" id="MCV2866775.1"/>
    </source>
</evidence>
<evidence type="ECO:0000256" key="1">
    <source>
        <dbReference type="ARBA" id="ARBA00022532"/>
    </source>
</evidence>
<reference evidence="4 5" key="1">
    <citation type="submission" date="2022-10" db="EMBL/GenBank/DDBJ databases">
        <title>Defluviimonas sp. nov., isolated from ocean surface water.</title>
        <authorList>
            <person name="He W."/>
            <person name="Wang L."/>
            <person name="Zhang D.-F."/>
        </authorList>
    </citation>
    <scope>NUCLEOTIDE SEQUENCE [LARGE SCALE GENOMIC DNA]</scope>
    <source>
        <strain evidence="4 5">WL0075</strain>
    </source>
</reference>
<dbReference type="SUPFAM" id="SSF56059">
    <property type="entry name" value="Glutathione synthetase ATP-binding domain-like"/>
    <property type="match status" value="1"/>
</dbReference>
<dbReference type="Gene3D" id="3.40.50.261">
    <property type="entry name" value="Succinyl-CoA synthetase domains"/>
    <property type="match status" value="2"/>
</dbReference>
<dbReference type="PANTHER" id="PTHR42793">
    <property type="entry name" value="COA BINDING DOMAIN CONTAINING PROTEIN"/>
    <property type="match status" value="1"/>
</dbReference>
<dbReference type="InterPro" id="IPR011761">
    <property type="entry name" value="ATP-grasp"/>
</dbReference>
<evidence type="ECO:0000256" key="2">
    <source>
        <dbReference type="PROSITE-ProRule" id="PRU00409"/>
    </source>
</evidence>
<sequence>MTHRLSAMFEGRSMAVIGASARPGSFGARLAQAVLSRGFPGRIDFVNPRGGEIMGRPALTHIGELDHAPDIAVLGIGGANLERGLIDAIDKGARSAVIFDSCHGQTAEGAPILQRLKDIAREADLPVCGGAGMGFINTRSGAVASFYPADHLKPGGISLIAHSGSVFTVLGMNDPRFRFDLMASPGQEVGATIDEYIAYAASRDTTRAIAVFMEAARNPQGLIESLQFARDRGVPVVVCKVGRTEESARLARSHTGALAGSNAAYAAILEECGAIAVGSVDALMNTALLCATGRTPGPGGAGLVTDSGGLREMQVDLAAETGTPLARLTAATRAALRAALPEELEPSNPLDCAADLTDDYPRVFERGLTILAAAPEVSMLGLEADLRDDYIYEDGLLTLAGSLATLTEKPCFFYSSFGQAHNRALGARLADLGVPCLNGAETMMAAVRNYQTWADRRRDHVPENAAVADATTVVHWRARLREPMDEASGLAMLAAFGVPAAQSLVCTSAEMLGDASRTLGFPLVMKTAEAGIDHKSDHRGVILSLDDNAALQSAYAELCDRLGPRVIVQPMAERGVELAFGCVMDPDFGPLVMVSAGGTLVEIFDDRRFARAPFGPNRAEALIRGLKVARLIDGVRGDAPGDMRTAAQALSAFSALCAGLTGHVAEIDVNPVIVTTGGAIAVDALVVPAAPRQQDAA</sequence>
<dbReference type="Pfam" id="PF13549">
    <property type="entry name" value="ATP-grasp_5"/>
    <property type="match status" value="1"/>
</dbReference>
<feature type="domain" description="ATP-grasp" evidence="3">
    <location>
        <begin position="490"/>
        <end position="541"/>
    </location>
</feature>
<dbReference type="InterPro" id="IPR003781">
    <property type="entry name" value="CoA-bd"/>
</dbReference>
<dbReference type="SUPFAM" id="SSF51735">
    <property type="entry name" value="NAD(P)-binding Rossmann-fold domains"/>
    <property type="match status" value="1"/>
</dbReference>
<keyword evidence="4" id="KW-0436">Ligase</keyword>
<dbReference type="Gene3D" id="3.30.1490.20">
    <property type="entry name" value="ATP-grasp fold, A domain"/>
    <property type="match status" value="1"/>
</dbReference>
<protein>
    <submittedName>
        <fullName evidence="4">Acetate--CoA ligase family protein</fullName>
    </submittedName>
</protein>
<keyword evidence="2" id="KW-0547">Nucleotide-binding</keyword>
<name>A0ABT2Z6K5_9RHOB</name>
<dbReference type="RefSeq" id="WP_263723308.1">
    <property type="nucleotide sequence ID" value="NZ_JAOWLA010000027.1"/>
</dbReference>
<keyword evidence="1" id="KW-0816">Tricarboxylic acid cycle</keyword>
<dbReference type="PANTHER" id="PTHR42793:SF1">
    <property type="entry name" value="PEPTIDYL-LYSINE N-ACETYLTRANSFERASE PATZ"/>
    <property type="match status" value="1"/>
</dbReference>